<comment type="subcellular location">
    <subcellularLocation>
        <location evidence="1">Membrane</location>
        <topology evidence="1">Single-pass membrane protein</topology>
    </subcellularLocation>
</comment>
<dbReference type="PANTHER" id="PTHR15549:SF6">
    <property type="entry name" value="MID2 DOMAIN-CONTAINING PROTEIN"/>
    <property type="match status" value="1"/>
</dbReference>
<dbReference type="STRING" id="683840.U5HBM3"/>
<gene>
    <name evidence="7" type="ORF">MVLG_04571</name>
</gene>
<keyword evidence="3 6" id="KW-1133">Transmembrane helix</keyword>
<feature type="compositionally biased region" description="Low complexity" evidence="5">
    <location>
        <begin position="467"/>
        <end position="504"/>
    </location>
</feature>
<dbReference type="InParanoid" id="U5HBM3"/>
<dbReference type="EnsemblFungi" id="MVLG_04571T0">
    <property type="protein sequence ID" value="MVLG_04571T0"/>
    <property type="gene ID" value="MVLG_04571"/>
</dbReference>
<feature type="region of interest" description="Disordered" evidence="5">
    <location>
        <begin position="177"/>
        <end position="206"/>
    </location>
</feature>
<evidence type="ECO:0000256" key="1">
    <source>
        <dbReference type="ARBA" id="ARBA00004167"/>
    </source>
</evidence>
<name>U5HBM3_USTV1</name>
<dbReference type="GO" id="GO:0016020">
    <property type="term" value="C:membrane"/>
    <property type="evidence" value="ECO:0007669"/>
    <property type="project" value="UniProtKB-SubCell"/>
</dbReference>
<keyword evidence="2 6" id="KW-0812">Transmembrane</keyword>
<dbReference type="GO" id="GO:0071944">
    <property type="term" value="C:cell periphery"/>
    <property type="evidence" value="ECO:0007669"/>
    <property type="project" value="UniProtKB-ARBA"/>
</dbReference>
<keyword evidence="9" id="KW-1185">Reference proteome</keyword>
<evidence type="ECO:0000256" key="2">
    <source>
        <dbReference type="ARBA" id="ARBA00022692"/>
    </source>
</evidence>
<evidence type="ECO:0000256" key="4">
    <source>
        <dbReference type="ARBA" id="ARBA00023136"/>
    </source>
</evidence>
<feature type="transmembrane region" description="Helical" evidence="6">
    <location>
        <begin position="209"/>
        <end position="232"/>
    </location>
</feature>
<proteinExistence type="predicted"/>
<dbReference type="PANTHER" id="PTHR15549">
    <property type="entry name" value="PAIRED IMMUNOGLOBULIN-LIKE TYPE 2 RECEPTOR"/>
    <property type="match status" value="1"/>
</dbReference>
<evidence type="ECO:0000256" key="6">
    <source>
        <dbReference type="SAM" id="Phobius"/>
    </source>
</evidence>
<keyword evidence="4 6" id="KW-0472">Membrane</keyword>
<dbReference type="InterPro" id="IPR051694">
    <property type="entry name" value="Immunoregulatory_rcpt-like"/>
</dbReference>
<dbReference type="AlphaFoldDB" id="U5HBM3"/>
<feature type="compositionally biased region" description="Polar residues" evidence="5">
    <location>
        <begin position="454"/>
        <end position="466"/>
    </location>
</feature>
<reference evidence="8" key="4">
    <citation type="submission" date="2015-06" db="UniProtKB">
        <authorList>
            <consortium name="EnsemblFungi"/>
        </authorList>
    </citation>
    <scope>IDENTIFICATION</scope>
</reference>
<feature type="region of interest" description="Disordered" evidence="5">
    <location>
        <begin position="341"/>
        <end position="376"/>
    </location>
</feature>
<dbReference type="EMBL" id="GL541694">
    <property type="protein sequence ID" value="KDE05028.1"/>
    <property type="molecule type" value="Genomic_DNA"/>
</dbReference>
<reference evidence="7 9" key="3">
    <citation type="journal article" date="2015" name="BMC Genomics">
        <title>Sex and parasites: genomic and transcriptomic analysis of Microbotryum lychnidis-dioicae, the biotrophic and plant-castrating anther smut fungus.</title>
        <authorList>
            <person name="Perlin M.H."/>
            <person name="Amselem J."/>
            <person name="Fontanillas E."/>
            <person name="Toh S.S."/>
            <person name="Chen Z."/>
            <person name="Goldberg J."/>
            <person name="Duplessis S."/>
            <person name="Henrissat B."/>
            <person name="Young S."/>
            <person name="Zeng Q."/>
            <person name="Aguileta G."/>
            <person name="Petit E."/>
            <person name="Badouin H."/>
            <person name="Andrews J."/>
            <person name="Razeeq D."/>
            <person name="Gabaldon T."/>
            <person name="Quesneville H."/>
            <person name="Giraud T."/>
            <person name="Hood M.E."/>
            <person name="Schultz D.J."/>
            <person name="Cuomo C.A."/>
        </authorList>
    </citation>
    <scope>NUCLEOTIDE SEQUENCE [LARGE SCALE GENOMIC DNA]</scope>
    <source>
        <strain evidence="9">p1A1 Lamole</strain>
        <strain evidence="7">P1A1 Lamole</strain>
    </source>
</reference>
<evidence type="ECO:0000313" key="8">
    <source>
        <dbReference type="EnsemblFungi" id="MVLG_04571T0"/>
    </source>
</evidence>
<feature type="compositionally biased region" description="Polar residues" evidence="5">
    <location>
        <begin position="197"/>
        <end position="206"/>
    </location>
</feature>
<dbReference type="OMA" id="YYAHVPY"/>
<feature type="compositionally biased region" description="Polar residues" evidence="5">
    <location>
        <begin position="273"/>
        <end position="297"/>
    </location>
</feature>
<protein>
    <submittedName>
        <fullName evidence="7 8">Uncharacterized protein</fullName>
    </submittedName>
</protein>
<sequence>MAADACRSIATATEFQTVTSFRERTIIQAQTQLVFDPNAVGITTVLSINRAGNTVSVRSRITGVTVTTVDRVTTVSTSTILSSTPITTLYAPCTATTTPAIATTISSTTVATTPSTTAPTTSATIAIPTTLPSTTVPSTTVLSTTVPSTTVLSTTVPSTTVLSTTAPPSTITVVPTIPLSSSSSASSTTSSVARGGQVSNASSKPNTGAIAGGVVGGVVALVALAALLWFCCCGGSKRNKKHESFDFGHNDAWDPVDGVAAAGTGGRGGIIASRNTGQNRGSATQRASGYSRRSTAFNYGDDDDLDDSAGIGRRGTAVAPAMASVGGVGAGLGATYAARQQSQKKKKATPADEQDAYYSSLPPPPRDGSITPSSMSSAGGFGMAGVGVSRYSQYGPQDARAQHELYNGQEIETMRRNDSGYAGTNRMQQAPYNGAGGSQRYSMGGGPQGYGAVSTVSPPRQTNGRGPQQNLPQRLPQPRQPQEQRFPNSIAYNAPGASSSPAPSHQSLPGLAGVWNGMGDNERRPGALRVMNEEPEMTEEERRFGGQPDAYNGLTDGLDRVASPGRAPTYRS</sequence>
<feature type="region of interest" description="Disordered" evidence="5">
    <location>
        <begin position="270"/>
        <end position="301"/>
    </location>
</feature>
<dbReference type="EMBL" id="AEIJ01000454">
    <property type="status" value="NOT_ANNOTATED_CDS"/>
    <property type="molecule type" value="Genomic_DNA"/>
</dbReference>
<dbReference type="Proteomes" id="UP000017200">
    <property type="component" value="Unassembled WGS sequence"/>
</dbReference>
<evidence type="ECO:0000313" key="9">
    <source>
        <dbReference type="Proteomes" id="UP000017200"/>
    </source>
</evidence>
<evidence type="ECO:0000256" key="3">
    <source>
        <dbReference type="ARBA" id="ARBA00022989"/>
    </source>
</evidence>
<evidence type="ECO:0000313" key="7">
    <source>
        <dbReference type="EMBL" id="KDE05028.1"/>
    </source>
</evidence>
<organism evidence="7">
    <name type="scientific">Microbotryum lychnidis-dioicae (strain p1A1 Lamole / MvSl-1064)</name>
    <name type="common">Anther smut fungus</name>
    <dbReference type="NCBI Taxonomy" id="683840"/>
    <lineage>
        <taxon>Eukaryota</taxon>
        <taxon>Fungi</taxon>
        <taxon>Dikarya</taxon>
        <taxon>Basidiomycota</taxon>
        <taxon>Pucciniomycotina</taxon>
        <taxon>Microbotryomycetes</taxon>
        <taxon>Microbotryales</taxon>
        <taxon>Microbotryaceae</taxon>
        <taxon>Microbotryum</taxon>
    </lineage>
</organism>
<dbReference type="OrthoDB" id="10449527at2759"/>
<feature type="compositionally biased region" description="Low complexity" evidence="5">
    <location>
        <begin position="177"/>
        <end position="191"/>
    </location>
</feature>
<evidence type="ECO:0000256" key="5">
    <source>
        <dbReference type="SAM" id="MobiDB-lite"/>
    </source>
</evidence>
<feature type="region of interest" description="Disordered" evidence="5">
    <location>
        <begin position="419"/>
        <end position="572"/>
    </location>
</feature>
<reference evidence="7" key="2">
    <citation type="submission" date="2010-11" db="EMBL/GenBank/DDBJ databases">
        <authorList>
            <consortium name="The Broad Institute Genome Sequencing Platform"/>
            <person name="Earl A."/>
            <person name="Ward D."/>
            <person name="Feldgarden M."/>
            <person name="Gevers D."/>
            <person name="Butler R."/>
            <person name="Young S.K."/>
            <person name="Zeng Q."/>
            <person name="Gargeya S."/>
            <person name="Fitzgerald M."/>
            <person name="Haas B."/>
            <person name="Abouelleil A."/>
            <person name="Alvarado L."/>
            <person name="Arachchi H.M."/>
            <person name="Berlin A."/>
            <person name="Brown A."/>
            <person name="Chapman S.B."/>
            <person name="Chen Z."/>
            <person name="Dunbar C."/>
            <person name="Freedman E."/>
            <person name="Gearin G."/>
            <person name="Gellesch M."/>
            <person name="Goldberg J."/>
            <person name="Griggs A."/>
            <person name="Gujja S."/>
            <person name="Heilman E."/>
            <person name="Heiman D."/>
            <person name="Howarth C."/>
            <person name="Larson L."/>
            <person name="Lui A."/>
            <person name="MacDonald P.J.P."/>
            <person name="Mehta T."/>
            <person name="Montmayeur A."/>
            <person name="Murphy C."/>
            <person name="Neiman D."/>
            <person name="Pearson M."/>
            <person name="Priest M."/>
            <person name="Roberts A."/>
            <person name="Saif S."/>
            <person name="Shea T."/>
            <person name="Shenoy N."/>
            <person name="Sisk P."/>
            <person name="Stolte C."/>
            <person name="Sykes S."/>
            <person name="White J."/>
            <person name="Yandava C."/>
            <person name="Wortman J."/>
            <person name="Nusbaum C."/>
            <person name="Birren B."/>
        </authorList>
    </citation>
    <scope>NUCLEOTIDE SEQUENCE</scope>
    <source>
        <strain evidence="7">P1A1 Lamole</strain>
    </source>
</reference>
<reference evidence="9" key="1">
    <citation type="submission" date="2010-11" db="EMBL/GenBank/DDBJ databases">
        <title>The genome sequence of Microbotryum violaceum strain p1A1 Lamole.</title>
        <authorList>
            <person name="Cuomo C."/>
            <person name="Perlin M."/>
            <person name="Young S.K."/>
            <person name="Zeng Q."/>
            <person name="Gargeya S."/>
            <person name="Alvarado L."/>
            <person name="Berlin A."/>
            <person name="Chapman S.B."/>
            <person name="Chen Z."/>
            <person name="Freedman E."/>
            <person name="Gellesch M."/>
            <person name="Goldberg J."/>
            <person name="Griggs A."/>
            <person name="Gujja S."/>
            <person name="Heilman E."/>
            <person name="Heiman D."/>
            <person name="Howarth C."/>
            <person name="Mehta T."/>
            <person name="Neiman D."/>
            <person name="Pearson M."/>
            <person name="Roberts A."/>
            <person name="Saif S."/>
            <person name="Shea T."/>
            <person name="Shenoy N."/>
            <person name="Sisk P."/>
            <person name="Stolte C."/>
            <person name="Sykes S."/>
            <person name="White J."/>
            <person name="Yandava C."/>
            <person name="Haas B."/>
            <person name="Nusbaum C."/>
            <person name="Birren B."/>
        </authorList>
    </citation>
    <scope>NUCLEOTIDE SEQUENCE [LARGE SCALE GENOMIC DNA]</scope>
    <source>
        <strain evidence="9">p1A1 Lamole</strain>
    </source>
</reference>
<dbReference type="HOGENOM" id="CLU_476672_0_0_1"/>
<accession>U5HBM3</accession>